<dbReference type="AlphaFoldDB" id="A0A645I6K8"/>
<sequence>MEQEHSSKKLPYAESIGLFIAHSCKNILKLAYNENTICAEYALLNAGINFSPGKIGAKPAHKYFFAL</sequence>
<name>A0A645I6K8_9ZZZZ</name>
<gene>
    <name evidence="1" type="ORF">SDC9_194566</name>
</gene>
<accession>A0A645I6K8</accession>
<organism evidence="1">
    <name type="scientific">bioreactor metagenome</name>
    <dbReference type="NCBI Taxonomy" id="1076179"/>
    <lineage>
        <taxon>unclassified sequences</taxon>
        <taxon>metagenomes</taxon>
        <taxon>ecological metagenomes</taxon>
    </lineage>
</organism>
<evidence type="ECO:0000313" key="1">
    <source>
        <dbReference type="EMBL" id="MPN46967.1"/>
    </source>
</evidence>
<comment type="caution">
    <text evidence="1">The sequence shown here is derived from an EMBL/GenBank/DDBJ whole genome shotgun (WGS) entry which is preliminary data.</text>
</comment>
<protein>
    <submittedName>
        <fullName evidence="1">Uncharacterized protein</fullName>
    </submittedName>
</protein>
<dbReference type="EMBL" id="VSSQ01108067">
    <property type="protein sequence ID" value="MPN46967.1"/>
    <property type="molecule type" value="Genomic_DNA"/>
</dbReference>
<reference evidence="1" key="1">
    <citation type="submission" date="2019-08" db="EMBL/GenBank/DDBJ databases">
        <authorList>
            <person name="Kucharzyk K."/>
            <person name="Murdoch R.W."/>
            <person name="Higgins S."/>
            <person name="Loffler F."/>
        </authorList>
    </citation>
    <scope>NUCLEOTIDE SEQUENCE</scope>
</reference>
<proteinExistence type="predicted"/>